<organism evidence="6 7">
    <name type="scientific">Arthrobacter burdickii</name>
    <dbReference type="NCBI Taxonomy" id="3035920"/>
    <lineage>
        <taxon>Bacteria</taxon>
        <taxon>Bacillati</taxon>
        <taxon>Actinomycetota</taxon>
        <taxon>Actinomycetes</taxon>
        <taxon>Micrococcales</taxon>
        <taxon>Micrococcaceae</taxon>
        <taxon>Arthrobacter</taxon>
    </lineage>
</organism>
<dbReference type="InterPro" id="IPR023772">
    <property type="entry name" value="DNA-bd_HTH_TetR-type_CS"/>
</dbReference>
<comment type="caution">
    <text evidence="6">The sequence shown here is derived from an EMBL/GenBank/DDBJ whole genome shotgun (WGS) entry which is preliminary data.</text>
</comment>
<feature type="DNA-binding region" description="H-T-H motif" evidence="4">
    <location>
        <begin position="29"/>
        <end position="48"/>
    </location>
</feature>
<dbReference type="PROSITE" id="PS50977">
    <property type="entry name" value="HTH_TETR_2"/>
    <property type="match status" value="1"/>
</dbReference>
<gene>
    <name evidence="6" type="ORF">P5G52_06995</name>
</gene>
<protein>
    <submittedName>
        <fullName evidence="6">Helix-turn-helix domain-containing protein</fullName>
    </submittedName>
</protein>
<dbReference type="PRINTS" id="PR00455">
    <property type="entry name" value="HTHTETR"/>
</dbReference>
<dbReference type="InterPro" id="IPR050109">
    <property type="entry name" value="HTH-type_TetR-like_transc_reg"/>
</dbReference>
<evidence type="ECO:0000256" key="3">
    <source>
        <dbReference type="ARBA" id="ARBA00023163"/>
    </source>
</evidence>
<dbReference type="PANTHER" id="PTHR30055">
    <property type="entry name" value="HTH-TYPE TRANSCRIPTIONAL REGULATOR RUTR"/>
    <property type="match status" value="1"/>
</dbReference>
<keyword evidence="2 4" id="KW-0238">DNA-binding</keyword>
<dbReference type="Pfam" id="PF00440">
    <property type="entry name" value="TetR_N"/>
    <property type="match status" value="1"/>
</dbReference>
<dbReference type="InterPro" id="IPR001647">
    <property type="entry name" value="HTH_TetR"/>
</dbReference>
<sequence>MSRWAPDAALRLERAALELFAEQGFAATSVPQIAARAGLTTRTFFRHFPDKREVLFLLERELPAVVAPLVAGAPAFLSPLGIVMHGFEAMAAGPFEGWRPALQARRAIIGSDQGLRERELLKNLLLAGVITEALAGQGVGGREARLVARYGMLVFEIALADWLDSDSDTFSDVLHSTAYRMGQLVRPARQDE</sequence>
<dbReference type="InterPro" id="IPR009057">
    <property type="entry name" value="Homeodomain-like_sf"/>
</dbReference>
<accession>A0ABT8JZL4</accession>
<name>A0ABT8JZL4_9MICC</name>
<evidence type="ECO:0000313" key="7">
    <source>
        <dbReference type="Proteomes" id="UP001174209"/>
    </source>
</evidence>
<keyword evidence="3" id="KW-0804">Transcription</keyword>
<evidence type="ECO:0000256" key="2">
    <source>
        <dbReference type="ARBA" id="ARBA00023125"/>
    </source>
</evidence>
<dbReference type="Gene3D" id="1.10.357.10">
    <property type="entry name" value="Tetracycline Repressor, domain 2"/>
    <property type="match status" value="1"/>
</dbReference>
<proteinExistence type="predicted"/>
<feature type="domain" description="HTH tetR-type" evidence="5">
    <location>
        <begin position="6"/>
        <end position="66"/>
    </location>
</feature>
<dbReference type="SUPFAM" id="SSF46689">
    <property type="entry name" value="Homeodomain-like"/>
    <property type="match status" value="1"/>
</dbReference>
<evidence type="ECO:0000256" key="4">
    <source>
        <dbReference type="PROSITE-ProRule" id="PRU00335"/>
    </source>
</evidence>
<dbReference type="RefSeq" id="WP_301225948.1">
    <property type="nucleotide sequence ID" value="NZ_JAROCG010000001.1"/>
</dbReference>
<keyword evidence="7" id="KW-1185">Reference proteome</keyword>
<dbReference type="EMBL" id="JAROCG010000001">
    <property type="protein sequence ID" value="MDN4610615.1"/>
    <property type="molecule type" value="Genomic_DNA"/>
</dbReference>
<reference evidence="6" key="1">
    <citation type="submission" date="2023-06" db="EMBL/GenBank/DDBJ databases">
        <title>MT1 and MT2 Draft Genomes of Novel Species.</title>
        <authorList>
            <person name="Venkateswaran K."/>
        </authorList>
    </citation>
    <scope>NUCLEOTIDE SEQUENCE</scope>
    <source>
        <strain evidence="6">IIF3SC-B10</strain>
    </source>
</reference>
<dbReference type="PROSITE" id="PS01081">
    <property type="entry name" value="HTH_TETR_1"/>
    <property type="match status" value="1"/>
</dbReference>
<evidence type="ECO:0000259" key="5">
    <source>
        <dbReference type="PROSITE" id="PS50977"/>
    </source>
</evidence>
<keyword evidence="1" id="KW-0805">Transcription regulation</keyword>
<evidence type="ECO:0000256" key="1">
    <source>
        <dbReference type="ARBA" id="ARBA00023015"/>
    </source>
</evidence>
<evidence type="ECO:0000313" key="6">
    <source>
        <dbReference type="EMBL" id="MDN4610615.1"/>
    </source>
</evidence>
<dbReference type="PANTHER" id="PTHR30055:SF238">
    <property type="entry name" value="MYCOFACTOCIN BIOSYNTHESIS TRANSCRIPTIONAL REGULATOR MFTR-RELATED"/>
    <property type="match status" value="1"/>
</dbReference>
<dbReference type="Proteomes" id="UP001174209">
    <property type="component" value="Unassembled WGS sequence"/>
</dbReference>